<evidence type="ECO:0008006" key="5">
    <source>
        <dbReference type="Google" id="ProtNLM"/>
    </source>
</evidence>
<dbReference type="EMBL" id="QSSX01000080">
    <property type="protein sequence ID" value="RGM16578.1"/>
    <property type="molecule type" value="Genomic_DNA"/>
</dbReference>
<proteinExistence type="predicted"/>
<comment type="caution">
    <text evidence="1">The sequence shown here is derived from an EMBL/GenBank/DDBJ whole genome shotgun (WGS) entry which is preliminary data.</text>
</comment>
<evidence type="ECO:0000313" key="2">
    <source>
        <dbReference type="EMBL" id="RGM16578.1"/>
    </source>
</evidence>
<reference evidence="2 4" key="2">
    <citation type="submission" date="2018-08" db="EMBL/GenBank/DDBJ databases">
        <title>A genome reference for cultivated species of the human gut microbiota.</title>
        <authorList>
            <person name="Zou Y."/>
            <person name="Xue W."/>
            <person name="Luo G."/>
        </authorList>
    </citation>
    <scope>NUCLEOTIDE SEQUENCE [LARGE SCALE GENOMIC DNA]</scope>
    <source>
        <strain evidence="2 4">TF01-20-2</strain>
    </source>
</reference>
<evidence type="ECO:0000313" key="3">
    <source>
        <dbReference type="Proteomes" id="UP000234849"/>
    </source>
</evidence>
<dbReference type="Proteomes" id="UP000260808">
    <property type="component" value="Unassembled WGS sequence"/>
</dbReference>
<dbReference type="AlphaFoldDB" id="A0A2N5NH91"/>
<organism evidence="1 3">
    <name type="scientific">Mediterraneibacter gnavus</name>
    <name type="common">Ruminococcus gnavus</name>
    <dbReference type="NCBI Taxonomy" id="33038"/>
    <lineage>
        <taxon>Bacteria</taxon>
        <taxon>Bacillati</taxon>
        <taxon>Bacillota</taxon>
        <taxon>Clostridia</taxon>
        <taxon>Lachnospirales</taxon>
        <taxon>Lachnospiraceae</taxon>
        <taxon>Mediterraneibacter</taxon>
    </lineage>
</organism>
<dbReference type="RefSeq" id="WP_101879794.1">
    <property type="nucleotide sequence ID" value="NZ_AP031447.1"/>
</dbReference>
<name>A0A2N5NH91_MEDGN</name>
<sequence>MELETTLSQTIRTAGSNSDYDSACKRLLSEKIILAWIMKNCLEEYRECSISEIIEKYIEGEPQVAEVPVLPDQTNPSLIKGERTEDKTITEGTITYDIRFTATAPKSGEFIRLIINVEAQNNFYPGYPLLKRSIYYCSRMISAQYGTVFSSAQYDKIRKVYSIWICMNPPKSRENTITQYYIAEKSLVGHVTEKVENYDLMSAVIICLGKPDSENYHGVLKLLNVLLSSETTPKEKERILHDDFDIAMTQNLKREVSLMCNLSQGIVESTTERNTLDSIRNLMETLNLTTEEAMAALKIPEAERPKYASILKEL</sequence>
<gene>
    <name evidence="1" type="ORF">CDL18_09520</name>
    <name evidence="2" type="ORF">DXC31_17030</name>
</gene>
<dbReference type="EMBL" id="NIHM01000012">
    <property type="protein sequence ID" value="PLT54504.1"/>
    <property type="molecule type" value="Genomic_DNA"/>
</dbReference>
<evidence type="ECO:0000313" key="1">
    <source>
        <dbReference type="EMBL" id="PLT54504.1"/>
    </source>
</evidence>
<protein>
    <recommendedName>
        <fullName evidence="5">PD-(D/E)XK nuclease family transposase</fullName>
    </recommendedName>
</protein>
<accession>A0A2N5NH91</accession>
<dbReference type="Proteomes" id="UP000234849">
    <property type="component" value="Unassembled WGS sequence"/>
</dbReference>
<reference evidence="1 3" key="1">
    <citation type="journal article" date="2017" name="Genome Med.">
        <title>A novel Ruminococcus gnavus clade enriched in inflammatory bowel disease patients.</title>
        <authorList>
            <person name="Hall A.B."/>
            <person name="Yassour M."/>
            <person name="Sauk J."/>
            <person name="Garner A."/>
            <person name="Jiang X."/>
            <person name="Arthur T."/>
            <person name="Lagoudas G.K."/>
            <person name="Vatanen T."/>
            <person name="Fornelos N."/>
            <person name="Wilson R."/>
            <person name="Bertha M."/>
            <person name="Cohen M."/>
            <person name="Garber J."/>
            <person name="Khalili H."/>
            <person name="Gevers D."/>
            <person name="Ananthakrishnan A.N."/>
            <person name="Kugathasan S."/>
            <person name="Lander E.S."/>
            <person name="Blainey P."/>
            <person name="Vlamakis H."/>
            <person name="Xavier R.J."/>
            <person name="Huttenhower C."/>
        </authorList>
    </citation>
    <scope>NUCLEOTIDE SEQUENCE [LARGE SCALE GENOMIC DNA]</scope>
    <source>
        <strain evidence="1 3">RJX1118</strain>
    </source>
</reference>
<evidence type="ECO:0000313" key="4">
    <source>
        <dbReference type="Proteomes" id="UP000260808"/>
    </source>
</evidence>